<dbReference type="CDD" id="cd02440">
    <property type="entry name" value="AdoMet_MTases"/>
    <property type="match status" value="1"/>
</dbReference>
<dbReference type="InterPro" id="IPR007848">
    <property type="entry name" value="Small_mtfrase_dom"/>
</dbReference>
<dbReference type="InterPro" id="IPR029063">
    <property type="entry name" value="SAM-dependent_MTases_sf"/>
</dbReference>
<dbReference type="GO" id="GO:0032259">
    <property type="term" value="P:methylation"/>
    <property type="evidence" value="ECO:0007669"/>
    <property type="project" value="UniProtKB-KW"/>
</dbReference>
<dbReference type="EMBL" id="JARAKF010000004">
    <property type="protein sequence ID" value="MDU9001587.1"/>
    <property type="molecule type" value="Genomic_DNA"/>
</dbReference>
<dbReference type="SUPFAM" id="SSF53335">
    <property type="entry name" value="S-adenosyl-L-methionine-dependent methyltransferases"/>
    <property type="match status" value="1"/>
</dbReference>
<evidence type="ECO:0000313" key="6">
    <source>
        <dbReference type="Proteomes" id="UP001257627"/>
    </source>
</evidence>
<dbReference type="RefSeq" id="WP_266945814.1">
    <property type="nucleotide sequence ID" value="NZ_JAPEMK010000006.1"/>
</dbReference>
<keyword evidence="2" id="KW-0808">Transferase</keyword>
<dbReference type="InterPro" id="IPR052190">
    <property type="entry name" value="Euk-Arch_PrmC-MTase"/>
</dbReference>
<dbReference type="GO" id="GO:0008168">
    <property type="term" value="F:methyltransferase activity"/>
    <property type="evidence" value="ECO:0007669"/>
    <property type="project" value="UniProtKB-KW"/>
</dbReference>
<dbReference type="Gene3D" id="3.40.50.150">
    <property type="entry name" value="Vaccinia Virus protein VP39"/>
    <property type="match status" value="1"/>
</dbReference>
<reference evidence="5 6" key="1">
    <citation type="submission" date="2023-02" db="EMBL/GenBank/DDBJ databases">
        <authorList>
            <person name="Maleckis M."/>
        </authorList>
    </citation>
    <scope>NUCLEOTIDE SEQUENCE [LARGE SCALE GENOMIC DNA]</scope>
    <source>
        <strain evidence="5 6">P8-A2</strain>
        <plasmid evidence="5">unnamed2</plasmid>
    </source>
</reference>
<comment type="caution">
    <text evidence="5">The sequence shown here is derived from an EMBL/GenBank/DDBJ whole genome shotgun (WGS) entry which is preliminary data.</text>
</comment>
<keyword evidence="1 5" id="KW-0489">Methyltransferase</keyword>
<accession>A0ABU3V5Z8</accession>
<keyword evidence="6" id="KW-1185">Reference proteome</keyword>
<evidence type="ECO:0000256" key="3">
    <source>
        <dbReference type="ARBA" id="ARBA00022691"/>
    </source>
</evidence>
<evidence type="ECO:0000259" key="4">
    <source>
        <dbReference type="Pfam" id="PF05175"/>
    </source>
</evidence>
<dbReference type="Proteomes" id="UP001257627">
    <property type="component" value="Unassembled WGS sequence"/>
</dbReference>
<evidence type="ECO:0000256" key="1">
    <source>
        <dbReference type="ARBA" id="ARBA00022603"/>
    </source>
</evidence>
<organism evidence="5 6">
    <name type="scientific">Streptomyces mirabilis</name>
    <dbReference type="NCBI Taxonomy" id="68239"/>
    <lineage>
        <taxon>Bacteria</taxon>
        <taxon>Bacillati</taxon>
        <taxon>Actinomycetota</taxon>
        <taxon>Actinomycetes</taxon>
        <taxon>Kitasatosporales</taxon>
        <taxon>Streptomycetaceae</taxon>
        <taxon>Streptomyces</taxon>
    </lineage>
</organism>
<protein>
    <submittedName>
        <fullName evidence="5">Methyltransferase</fullName>
    </submittedName>
</protein>
<evidence type="ECO:0000256" key="2">
    <source>
        <dbReference type="ARBA" id="ARBA00022679"/>
    </source>
</evidence>
<geneLocation type="plasmid" evidence="5">
    <name>unnamed2</name>
</geneLocation>
<evidence type="ECO:0000313" key="5">
    <source>
        <dbReference type="EMBL" id="MDU9001587.1"/>
    </source>
</evidence>
<sequence>MSEQAPQDPDDRLGVGDWEVREEEEVEFLGNKWSLLPSVYPMARVRSSRFFWERLKGMGPVDSFLEMGCGSGAASVLALKAGMCRKATAVDINPVAVKNTLLNAKRHGVGSELRAVESDLYDSLEKGERYDLIFWNSPGVFIEDDAVLSAHERSIFDPGYATHTRYFTQASDYLSESGRLMLGFCGMGNLQLLEQKASAAGLSMEILAEDGEGSHPHWLLEFRSDKSAAYPVSS</sequence>
<keyword evidence="3" id="KW-0949">S-adenosyl-L-methionine</keyword>
<keyword evidence="5" id="KW-0614">Plasmid</keyword>
<dbReference type="PANTHER" id="PTHR45875">
    <property type="entry name" value="METHYLTRANSFERASE N6AMT1"/>
    <property type="match status" value="1"/>
</dbReference>
<dbReference type="PANTHER" id="PTHR45875:SF1">
    <property type="entry name" value="METHYLTRANSFERASE N6AMT1"/>
    <property type="match status" value="1"/>
</dbReference>
<dbReference type="Pfam" id="PF05175">
    <property type="entry name" value="MTS"/>
    <property type="match status" value="1"/>
</dbReference>
<name>A0ABU3V5Z8_9ACTN</name>
<feature type="domain" description="Methyltransferase small" evidence="4">
    <location>
        <begin position="47"/>
        <end position="181"/>
    </location>
</feature>
<proteinExistence type="predicted"/>
<gene>
    <name evidence="5" type="ORF">PU648_57160</name>
</gene>